<proteinExistence type="predicted"/>
<gene>
    <name evidence="1" type="ORF">F4820DRAFT_372204</name>
</gene>
<keyword evidence="2" id="KW-1185">Reference proteome</keyword>
<keyword evidence="1" id="KW-0645">Protease</keyword>
<name>A0ACB9YWK6_9PEZI</name>
<evidence type="ECO:0000313" key="2">
    <source>
        <dbReference type="Proteomes" id="UP001497700"/>
    </source>
</evidence>
<reference evidence="1 2" key="1">
    <citation type="journal article" date="2022" name="New Phytol.">
        <title>Ecological generalism drives hyperdiversity of secondary metabolite gene clusters in xylarialean endophytes.</title>
        <authorList>
            <person name="Franco M.E.E."/>
            <person name="Wisecaver J.H."/>
            <person name="Arnold A.E."/>
            <person name="Ju Y.M."/>
            <person name="Slot J.C."/>
            <person name="Ahrendt S."/>
            <person name="Moore L.P."/>
            <person name="Eastman K.E."/>
            <person name="Scott K."/>
            <person name="Konkel Z."/>
            <person name="Mondo S.J."/>
            <person name="Kuo A."/>
            <person name="Hayes R.D."/>
            <person name="Haridas S."/>
            <person name="Andreopoulos B."/>
            <person name="Riley R."/>
            <person name="LaButti K."/>
            <person name="Pangilinan J."/>
            <person name="Lipzen A."/>
            <person name="Amirebrahimi M."/>
            <person name="Yan J."/>
            <person name="Adam C."/>
            <person name="Keymanesh K."/>
            <person name="Ng V."/>
            <person name="Louie K."/>
            <person name="Northen T."/>
            <person name="Drula E."/>
            <person name="Henrissat B."/>
            <person name="Hsieh H.M."/>
            <person name="Youens-Clark K."/>
            <person name="Lutzoni F."/>
            <person name="Miadlikowska J."/>
            <person name="Eastwood D.C."/>
            <person name="Hamelin R.C."/>
            <person name="Grigoriev I.V."/>
            <person name="U'Ren J.M."/>
        </authorList>
    </citation>
    <scope>NUCLEOTIDE SEQUENCE [LARGE SCALE GENOMIC DNA]</scope>
    <source>
        <strain evidence="1 2">CBS 119005</strain>
    </source>
</reference>
<accession>A0ACB9YWK6</accession>
<keyword evidence="1" id="KW-0121">Carboxypeptidase</keyword>
<organism evidence="1 2">
    <name type="scientific">Hypoxylon rubiginosum</name>
    <dbReference type="NCBI Taxonomy" id="110542"/>
    <lineage>
        <taxon>Eukaryota</taxon>
        <taxon>Fungi</taxon>
        <taxon>Dikarya</taxon>
        <taxon>Ascomycota</taxon>
        <taxon>Pezizomycotina</taxon>
        <taxon>Sordariomycetes</taxon>
        <taxon>Xylariomycetidae</taxon>
        <taxon>Xylariales</taxon>
        <taxon>Hypoxylaceae</taxon>
        <taxon>Hypoxylon</taxon>
    </lineage>
</organism>
<dbReference type="Proteomes" id="UP001497700">
    <property type="component" value="Unassembled WGS sequence"/>
</dbReference>
<comment type="caution">
    <text evidence="1">The sequence shown here is derived from an EMBL/GenBank/DDBJ whole genome shotgun (WGS) entry which is preliminary data.</text>
</comment>
<sequence>MTSKMEKHQSNTLYERKRPCNRKRNLLLCCLGCLCLIPLYFGQTLRSRVQNLASGGRAYRDDPEKWCPLPDVTVPGDDGLKTSEHFISSRQLELQVERLSAAVRVPTESYDDNGDVDEDPRWATFQDFHQVLEQLFPLVHSQLELRKVNRYGLQYTFRGTDASKKPILLTAHQDVVPAGTASRWTYPPYEGHFDGTFLWGRGSADCKNVLIGILSAIEDLLSQSFVPRRTIVLAFGFDEETSGFRGAAALNQSIVEEWGSDSFLFILDEGGMGIQGQGDDVLYAYPGVGEKGYYDVQLTLDVNGGHSSRPPKHTGIGIMADAIVALENNPYSARLTQSSPFRRVLECRAKYSAKEVQPWLRDALLSGGERKIAEKLAREETEEEWLMQTSQAIDVITGGVKVNALPETVQLQVNHRVALHESTQHINDHIREVLAPVVEKYDLHFEGFNSSSAKDFGLEATSSGILAAQSLQTLDPAPISPTDNGVWSVFSGTLRHVFETTESGQGKTVVPVGNIMTGNTDTVHYWDLTRNIYRFTPSRDGTRLNQHGIDERMGMTAHLEGIRLYYDLIRNFDGWEDM</sequence>
<evidence type="ECO:0000313" key="1">
    <source>
        <dbReference type="EMBL" id="KAI4863456.1"/>
    </source>
</evidence>
<protein>
    <submittedName>
        <fullName evidence="1">Carboxypeptidase S</fullName>
    </submittedName>
</protein>
<dbReference type="EMBL" id="MU393503">
    <property type="protein sequence ID" value="KAI4863456.1"/>
    <property type="molecule type" value="Genomic_DNA"/>
</dbReference>
<keyword evidence="1" id="KW-0378">Hydrolase</keyword>